<comment type="caution">
    <text evidence="1">The sequence shown here is derived from an EMBL/GenBank/DDBJ whole genome shotgun (WGS) entry which is preliminary data.</text>
</comment>
<organism evidence="1 2">
    <name type="scientific">Pannus brasiliensis CCIBt3594</name>
    <dbReference type="NCBI Taxonomy" id="1427578"/>
    <lineage>
        <taxon>Bacteria</taxon>
        <taxon>Bacillati</taxon>
        <taxon>Cyanobacteriota</taxon>
        <taxon>Cyanophyceae</taxon>
        <taxon>Oscillatoriophycideae</taxon>
        <taxon>Chroococcales</taxon>
        <taxon>Microcystaceae</taxon>
        <taxon>Pannus</taxon>
    </lineage>
</organism>
<accession>A0AAW9QQC5</accession>
<dbReference type="AlphaFoldDB" id="A0AAW9QQC5"/>
<dbReference type="InterPro" id="IPR053218">
    <property type="entry name" value="Pathogen-related_defense"/>
</dbReference>
<dbReference type="GO" id="GO:0030638">
    <property type="term" value="P:polyketide metabolic process"/>
    <property type="evidence" value="ECO:0007669"/>
    <property type="project" value="InterPro"/>
</dbReference>
<dbReference type="InterPro" id="IPR032710">
    <property type="entry name" value="NTF2-like_dom_sf"/>
</dbReference>
<name>A0AAW9QQC5_9CHRO</name>
<dbReference type="InterPro" id="IPR009959">
    <property type="entry name" value="Cyclase_SnoaL-like"/>
</dbReference>
<keyword evidence="2" id="KW-1185">Reference proteome</keyword>
<sequence length="219" mass="25083">MTTESTLPLWVQDRETVLENDNGVQWRDGNRPDYSRTNLNLERERKCNHAEGSLNAIAHNLVKTFEMEATFKTDAKQWLSVVADKFRMSTNGGQEYTAQDIVDRGTYNLFLEDSEHYRASDEDFDSSYNLFHTAFPDGFHWELIEVVAGPPNVVFKWRHWGTFSGPYKNHQPTGETIEVIGLSIAKVTEDLKLESVEHFFDTNHFLTKLTSGGGCPVHH</sequence>
<gene>
    <name evidence="1" type="ORF">V0288_07420</name>
</gene>
<dbReference type="Proteomes" id="UP001328733">
    <property type="component" value="Unassembled WGS sequence"/>
</dbReference>
<dbReference type="Gene3D" id="3.10.450.50">
    <property type="match status" value="1"/>
</dbReference>
<dbReference type="PANTHER" id="PTHR31723:SF10">
    <property type="entry name" value="PATHOGEN-RELATED PROTEIN"/>
    <property type="match status" value="1"/>
</dbReference>
<proteinExistence type="predicted"/>
<dbReference type="RefSeq" id="WP_332864415.1">
    <property type="nucleotide sequence ID" value="NZ_JBAFSM010000011.1"/>
</dbReference>
<evidence type="ECO:0000313" key="1">
    <source>
        <dbReference type="EMBL" id="MEG3436946.1"/>
    </source>
</evidence>
<dbReference type="EMBL" id="JBAFSM010000011">
    <property type="protein sequence ID" value="MEG3436946.1"/>
    <property type="molecule type" value="Genomic_DNA"/>
</dbReference>
<reference evidence="1 2" key="1">
    <citation type="submission" date="2024-01" db="EMBL/GenBank/DDBJ databases">
        <title>Genomic insights into the taxonomy and metabolism of the cyanobacterium Pannus brasiliensis CCIBt3594.</title>
        <authorList>
            <person name="Machado M."/>
            <person name="Botero N.B."/>
            <person name="Andreote A.P.D."/>
            <person name="Feitosa A.M.T."/>
            <person name="Popin R."/>
            <person name="Sivonen K."/>
            <person name="Fiore M.F."/>
        </authorList>
    </citation>
    <scope>NUCLEOTIDE SEQUENCE [LARGE SCALE GENOMIC DNA]</scope>
    <source>
        <strain evidence="1 2">CCIBt3594</strain>
    </source>
</reference>
<dbReference type="Pfam" id="PF07366">
    <property type="entry name" value="SnoaL"/>
    <property type="match status" value="1"/>
</dbReference>
<dbReference type="PANTHER" id="PTHR31723">
    <property type="entry name" value="PATHOGENESIS-RELATED FAMILY PROTEIN"/>
    <property type="match status" value="1"/>
</dbReference>
<evidence type="ECO:0000313" key="2">
    <source>
        <dbReference type="Proteomes" id="UP001328733"/>
    </source>
</evidence>
<protein>
    <submittedName>
        <fullName evidence="1">Ester cyclase</fullName>
    </submittedName>
</protein>
<dbReference type="SUPFAM" id="SSF54427">
    <property type="entry name" value="NTF2-like"/>
    <property type="match status" value="1"/>
</dbReference>